<comment type="caution">
    <text evidence="4">The sequence shown here is derived from an EMBL/GenBank/DDBJ whole genome shotgun (WGS) entry which is preliminary data.</text>
</comment>
<keyword evidence="5" id="KW-1185">Reference proteome</keyword>
<dbReference type="SUPFAM" id="SSF48452">
    <property type="entry name" value="TPR-like"/>
    <property type="match status" value="1"/>
</dbReference>
<dbReference type="PANTHER" id="PTHR44858:SF1">
    <property type="entry name" value="UDP-N-ACETYLGLUCOSAMINE--PEPTIDE N-ACETYLGLUCOSAMINYLTRANSFERASE SPINDLY-RELATED"/>
    <property type="match status" value="1"/>
</dbReference>
<dbReference type="InterPro" id="IPR050498">
    <property type="entry name" value="Ycf3"/>
</dbReference>
<protein>
    <submittedName>
        <fullName evidence="4">Tetratricopeptide repeat protein</fullName>
    </submittedName>
</protein>
<organism evidence="4 5">
    <name type="scientific">Paenibacillus gallinarum</name>
    <dbReference type="NCBI Taxonomy" id="2762232"/>
    <lineage>
        <taxon>Bacteria</taxon>
        <taxon>Bacillati</taxon>
        <taxon>Bacillota</taxon>
        <taxon>Bacilli</taxon>
        <taxon>Bacillales</taxon>
        <taxon>Paenibacillaceae</taxon>
        <taxon>Paenibacillus</taxon>
    </lineage>
</organism>
<feature type="repeat" description="TPR" evidence="3">
    <location>
        <begin position="122"/>
        <end position="155"/>
    </location>
</feature>
<dbReference type="Pfam" id="PF13432">
    <property type="entry name" value="TPR_16"/>
    <property type="match status" value="1"/>
</dbReference>
<keyword evidence="2 3" id="KW-0802">TPR repeat</keyword>
<accession>A0ABR8SX47</accession>
<sequence>MNADHYIQEAYKAIFHNDFERAVYWFETAIAEEPNNPEIHYRCSITYARNGKLDLAFVHANKAAEMAPGHIEYLIHINRLQSKKLTAMSRVLIESGNADPKKNYEKALEQLKQAITLDPLHTEAYVWLAVAYAEMNDYILAIAVLKEAIAMEPQNEQLTDLLHDFNKRMRIYFQKPST</sequence>
<dbReference type="PROSITE" id="PS50005">
    <property type="entry name" value="TPR"/>
    <property type="match status" value="1"/>
</dbReference>
<reference evidence="4 5" key="1">
    <citation type="submission" date="2020-08" db="EMBL/GenBank/DDBJ databases">
        <title>A Genomic Blueprint of the Chicken Gut Microbiome.</title>
        <authorList>
            <person name="Gilroy R."/>
            <person name="Ravi A."/>
            <person name="Getino M."/>
            <person name="Pursley I."/>
            <person name="Horton D.L."/>
            <person name="Alikhan N.-F."/>
            <person name="Baker D."/>
            <person name="Gharbi K."/>
            <person name="Hall N."/>
            <person name="Watson M."/>
            <person name="Adriaenssens E.M."/>
            <person name="Foster-Nyarko E."/>
            <person name="Jarju S."/>
            <person name="Secka A."/>
            <person name="Antonio M."/>
            <person name="Oren A."/>
            <person name="Chaudhuri R."/>
            <person name="La Ragione R.M."/>
            <person name="Hildebrand F."/>
            <person name="Pallen M.J."/>
        </authorList>
    </citation>
    <scope>NUCLEOTIDE SEQUENCE [LARGE SCALE GENOMIC DNA]</scope>
    <source>
        <strain evidence="4 5">Sa2BVA9</strain>
    </source>
</reference>
<proteinExistence type="predicted"/>
<dbReference type="Gene3D" id="1.25.40.10">
    <property type="entry name" value="Tetratricopeptide repeat domain"/>
    <property type="match status" value="2"/>
</dbReference>
<name>A0ABR8SX47_9BACL</name>
<evidence type="ECO:0000256" key="2">
    <source>
        <dbReference type="ARBA" id="ARBA00022803"/>
    </source>
</evidence>
<dbReference type="Proteomes" id="UP000608071">
    <property type="component" value="Unassembled WGS sequence"/>
</dbReference>
<gene>
    <name evidence="4" type="ORF">H9647_08340</name>
</gene>
<dbReference type="PANTHER" id="PTHR44858">
    <property type="entry name" value="TETRATRICOPEPTIDE REPEAT PROTEIN 6"/>
    <property type="match status" value="1"/>
</dbReference>
<dbReference type="SMART" id="SM00028">
    <property type="entry name" value="TPR"/>
    <property type="match status" value="4"/>
</dbReference>
<keyword evidence="1" id="KW-0677">Repeat</keyword>
<evidence type="ECO:0000256" key="1">
    <source>
        <dbReference type="ARBA" id="ARBA00022737"/>
    </source>
</evidence>
<dbReference type="RefSeq" id="WP_191799272.1">
    <property type="nucleotide sequence ID" value="NZ_JACSQL010000002.1"/>
</dbReference>
<dbReference type="Pfam" id="PF14559">
    <property type="entry name" value="TPR_19"/>
    <property type="match status" value="1"/>
</dbReference>
<evidence type="ECO:0000313" key="4">
    <source>
        <dbReference type="EMBL" id="MBD7968071.1"/>
    </source>
</evidence>
<dbReference type="InterPro" id="IPR019734">
    <property type="entry name" value="TPR_rpt"/>
</dbReference>
<dbReference type="InterPro" id="IPR011990">
    <property type="entry name" value="TPR-like_helical_dom_sf"/>
</dbReference>
<dbReference type="EMBL" id="JACSQL010000002">
    <property type="protein sequence ID" value="MBD7968071.1"/>
    <property type="molecule type" value="Genomic_DNA"/>
</dbReference>
<evidence type="ECO:0000313" key="5">
    <source>
        <dbReference type="Proteomes" id="UP000608071"/>
    </source>
</evidence>
<evidence type="ECO:0000256" key="3">
    <source>
        <dbReference type="PROSITE-ProRule" id="PRU00339"/>
    </source>
</evidence>